<dbReference type="GO" id="GO:0009236">
    <property type="term" value="P:cobalamin biosynthetic process"/>
    <property type="evidence" value="ECO:0007669"/>
    <property type="project" value="UniProtKB-UniRule"/>
</dbReference>
<keyword evidence="8 19" id="KW-0169">Cobalamin biosynthesis</keyword>
<evidence type="ECO:0000256" key="7">
    <source>
        <dbReference type="ARBA" id="ARBA00022475"/>
    </source>
</evidence>
<evidence type="ECO:0000256" key="18">
    <source>
        <dbReference type="ARBA" id="ARBA00049504"/>
    </source>
</evidence>
<dbReference type="GO" id="GO:0051073">
    <property type="term" value="F:adenosylcobinamide-GDP ribazoletransferase activity"/>
    <property type="evidence" value="ECO:0007669"/>
    <property type="project" value="UniProtKB-UniRule"/>
</dbReference>
<dbReference type="EC" id="2.7.8.26" evidence="5 19"/>
<organism evidence="20 21">
    <name type="scientific">Candidatus Faecalibacterium gallistercoris</name>
    <dbReference type="NCBI Taxonomy" id="2838579"/>
    <lineage>
        <taxon>Bacteria</taxon>
        <taxon>Bacillati</taxon>
        <taxon>Bacillota</taxon>
        <taxon>Clostridia</taxon>
        <taxon>Eubacteriales</taxon>
        <taxon>Oscillospiraceae</taxon>
        <taxon>Faecalibacterium</taxon>
    </lineage>
</organism>
<protein>
    <recommendedName>
        <fullName evidence="6 19">Adenosylcobinamide-GDP ribazoletransferase</fullName>
        <ecNumber evidence="5 19">2.7.8.26</ecNumber>
    </recommendedName>
    <alternativeName>
        <fullName evidence="16 19">Cobalamin synthase</fullName>
    </alternativeName>
    <alternativeName>
        <fullName evidence="15 19">Cobalamin-5'-phosphate synthase</fullName>
    </alternativeName>
</protein>
<evidence type="ECO:0000256" key="6">
    <source>
        <dbReference type="ARBA" id="ARBA00015850"/>
    </source>
</evidence>
<keyword evidence="13 19" id="KW-0472">Membrane</keyword>
<reference evidence="20" key="2">
    <citation type="submission" date="2021-04" db="EMBL/GenBank/DDBJ databases">
        <authorList>
            <person name="Gilroy R."/>
        </authorList>
    </citation>
    <scope>NUCLEOTIDE SEQUENCE</scope>
    <source>
        <strain evidence="20">ChiBcec16-3735</strain>
    </source>
</reference>
<sequence length="296" mass="31178">MNWEHWKARAGRLKAQAGQKIGHAAGRAGKIRLPGGLQTAAETLAVAFGMFSAVPAPQPAWNEKNMRYALCAFPLVGAAVALAFGAWGWAAAALDLPVLLRAAGFCLLPVWITGGIHLDGYADTCDALASYASQEERLAILKDPHCGAFAVIRLCSWFVADLALCAALPLTSRAVGCMQLGFVLERAISGWAVAALPLAKHTGLAHTFSTAADRQRVKLILTGVILAASMLLVGIGGVSGWAMLAAALAALGRYAAVSRRDFGGITGDLAGWFLQRCELWMLGALVAAQLMEARWL</sequence>
<comment type="catalytic activity">
    <reaction evidence="17 19">
        <text>alpha-ribazole + adenosylcob(III)inamide-GDP = adenosylcob(III)alamin + GMP + H(+)</text>
        <dbReference type="Rhea" id="RHEA:16049"/>
        <dbReference type="ChEBI" id="CHEBI:10329"/>
        <dbReference type="ChEBI" id="CHEBI:15378"/>
        <dbReference type="ChEBI" id="CHEBI:18408"/>
        <dbReference type="ChEBI" id="CHEBI:58115"/>
        <dbReference type="ChEBI" id="CHEBI:60487"/>
        <dbReference type="EC" id="2.7.8.26"/>
    </reaction>
</comment>
<evidence type="ECO:0000256" key="1">
    <source>
        <dbReference type="ARBA" id="ARBA00001946"/>
    </source>
</evidence>
<evidence type="ECO:0000256" key="16">
    <source>
        <dbReference type="ARBA" id="ARBA00032853"/>
    </source>
</evidence>
<keyword evidence="7 19" id="KW-1003">Cell membrane</keyword>
<accession>A0A9D2FE96</accession>
<comment type="subcellular location">
    <subcellularLocation>
        <location evidence="2 19">Cell membrane</location>
        <topology evidence="2 19">Multi-pass membrane protein</topology>
    </subcellularLocation>
</comment>
<evidence type="ECO:0000313" key="20">
    <source>
        <dbReference type="EMBL" id="HIZ57490.1"/>
    </source>
</evidence>
<comment type="caution">
    <text evidence="20">The sequence shown here is derived from an EMBL/GenBank/DDBJ whole genome shotgun (WGS) entry which is preliminary data.</text>
</comment>
<evidence type="ECO:0000256" key="10">
    <source>
        <dbReference type="ARBA" id="ARBA00022692"/>
    </source>
</evidence>
<feature type="transmembrane region" description="Helical" evidence="19">
    <location>
        <begin position="68"/>
        <end position="90"/>
    </location>
</feature>
<comment type="similarity">
    <text evidence="4 19">Belongs to the CobS family.</text>
</comment>
<dbReference type="EMBL" id="DXBJ01000020">
    <property type="protein sequence ID" value="HIZ57490.1"/>
    <property type="molecule type" value="Genomic_DNA"/>
</dbReference>
<evidence type="ECO:0000256" key="19">
    <source>
        <dbReference type="HAMAP-Rule" id="MF_00719"/>
    </source>
</evidence>
<evidence type="ECO:0000256" key="12">
    <source>
        <dbReference type="ARBA" id="ARBA00022989"/>
    </source>
</evidence>
<evidence type="ECO:0000256" key="14">
    <source>
        <dbReference type="ARBA" id="ARBA00025228"/>
    </source>
</evidence>
<dbReference type="Pfam" id="PF02654">
    <property type="entry name" value="CobS"/>
    <property type="match status" value="1"/>
</dbReference>
<feature type="transmembrane region" description="Helical" evidence="19">
    <location>
        <begin position="219"/>
        <end position="251"/>
    </location>
</feature>
<keyword evidence="11 19" id="KW-0460">Magnesium</keyword>
<evidence type="ECO:0000256" key="9">
    <source>
        <dbReference type="ARBA" id="ARBA00022679"/>
    </source>
</evidence>
<proteinExistence type="inferred from homology"/>
<evidence type="ECO:0000313" key="21">
    <source>
        <dbReference type="Proteomes" id="UP000824065"/>
    </source>
</evidence>
<dbReference type="PANTHER" id="PTHR34148:SF1">
    <property type="entry name" value="ADENOSYLCOBINAMIDE-GDP RIBAZOLETRANSFERASE"/>
    <property type="match status" value="1"/>
</dbReference>
<evidence type="ECO:0000256" key="15">
    <source>
        <dbReference type="ARBA" id="ARBA00032605"/>
    </source>
</evidence>
<dbReference type="PANTHER" id="PTHR34148">
    <property type="entry name" value="ADENOSYLCOBINAMIDE-GDP RIBAZOLETRANSFERASE"/>
    <property type="match status" value="1"/>
</dbReference>
<name>A0A9D2FE96_9FIRM</name>
<evidence type="ECO:0000256" key="8">
    <source>
        <dbReference type="ARBA" id="ARBA00022573"/>
    </source>
</evidence>
<keyword evidence="9 19" id="KW-0808">Transferase</keyword>
<evidence type="ECO:0000256" key="5">
    <source>
        <dbReference type="ARBA" id="ARBA00013200"/>
    </source>
</evidence>
<evidence type="ECO:0000256" key="4">
    <source>
        <dbReference type="ARBA" id="ARBA00010561"/>
    </source>
</evidence>
<dbReference type="HAMAP" id="MF_00719">
    <property type="entry name" value="CobS"/>
    <property type="match status" value="1"/>
</dbReference>
<evidence type="ECO:0000256" key="2">
    <source>
        <dbReference type="ARBA" id="ARBA00004651"/>
    </source>
</evidence>
<comment type="caution">
    <text evidence="19">Lacks conserved residue(s) required for the propagation of feature annotation.</text>
</comment>
<dbReference type="AlphaFoldDB" id="A0A9D2FE96"/>
<comment type="cofactor">
    <cofactor evidence="1 19">
        <name>Mg(2+)</name>
        <dbReference type="ChEBI" id="CHEBI:18420"/>
    </cofactor>
</comment>
<keyword evidence="10 19" id="KW-0812">Transmembrane</keyword>
<comment type="pathway">
    <text evidence="3 19">Cofactor biosynthesis; adenosylcobalamin biosynthesis; adenosylcobalamin from cob(II)yrinate a,c-diamide: step 7/7.</text>
</comment>
<comment type="function">
    <text evidence="14 19">Joins adenosylcobinamide-GDP and alpha-ribazole to generate adenosylcobalamin (Ado-cobalamin). Also synthesizes adenosylcobalamin 5'-phosphate from adenosylcobinamide-GDP and alpha-ribazole 5'-phosphate.</text>
</comment>
<reference evidence="20" key="1">
    <citation type="journal article" date="2021" name="PeerJ">
        <title>Extensive microbial diversity within the chicken gut microbiome revealed by metagenomics and culture.</title>
        <authorList>
            <person name="Gilroy R."/>
            <person name="Ravi A."/>
            <person name="Getino M."/>
            <person name="Pursley I."/>
            <person name="Horton D.L."/>
            <person name="Alikhan N.F."/>
            <person name="Baker D."/>
            <person name="Gharbi K."/>
            <person name="Hall N."/>
            <person name="Watson M."/>
            <person name="Adriaenssens E.M."/>
            <person name="Foster-Nyarko E."/>
            <person name="Jarju S."/>
            <person name="Secka A."/>
            <person name="Antonio M."/>
            <person name="Oren A."/>
            <person name="Chaudhuri R.R."/>
            <person name="La Ragione R."/>
            <person name="Hildebrand F."/>
            <person name="Pallen M.J."/>
        </authorList>
    </citation>
    <scope>NUCLEOTIDE SEQUENCE</scope>
    <source>
        <strain evidence="20">ChiBcec16-3735</strain>
    </source>
</reference>
<evidence type="ECO:0000256" key="3">
    <source>
        <dbReference type="ARBA" id="ARBA00004663"/>
    </source>
</evidence>
<comment type="catalytic activity">
    <reaction evidence="18 19">
        <text>alpha-ribazole 5'-phosphate + adenosylcob(III)inamide-GDP = adenosylcob(III)alamin 5'-phosphate + GMP + H(+)</text>
        <dbReference type="Rhea" id="RHEA:23560"/>
        <dbReference type="ChEBI" id="CHEBI:15378"/>
        <dbReference type="ChEBI" id="CHEBI:57918"/>
        <dbReference type="ChEBI" id="CHEBI:58115"/>
        <dbReference type="ChEBI" id="CHEBI:60487"/>
        <dbReference type="ChEBI" id="CHEBI:60493"/>
        <dbReference type="EC" id="2.7.8.26"/>
    </reaction>
</comment>
<evidence type="ECO:0000256" key="11">
    <source>
        <dbReference type="ARBA" id="ARBA00022842"/>
    </source>
</evidence>
<dbReference type="Proteomes" id="UP000824065">
    <property type="component" value="Unassembled WGS sequence"/>
</dbReference>
<evidence type="ECO:0000256" key="17">
    <source>
        <dbReference type="ARBA" id="ARBA00048623"/>
    </source>
</evidence>
<gene>
    <name evidence="19" type="primary">cobS</name>
    <name evidence="20" type="ORF">H9725_02730</name>
</gene>
<dbReference type="GO" id="GO:0008818">
    <property type="term" value="F:cobalamin 5'-phosphate synthase activity"/>
    <property type="evidence" value="ECO:0007669"/>
    <property type="project" value="UniProtKB-UniRule"/>
</dbReference>
<keyword evidence="12 19" id="KW-1133">Transmembrane helix</keyword>
<evidence type="ECO:0000256" key="13">
    <source>
        <dbReference type="ARBA" id="ARBA00023136"/>
    </source>
</evidence>
<dbReference type="InterPro" id="IPR003805">
    <property type="entry name" value="CobS"/>
</dbReference>
<dbReference type="GO" id="GO:0005886">
    <property type="term" value="C:plasma membrane"/>
    <property type="evidence" value="ECO:0007669"/>
    <property type="project" value="UniProtKB-SubCell"/>
</dbReference>